<proteinExistence type="predicted"/>
<name>A0A9D4UBH4_ADICA</name>
<dbReference type="EMBL" id="JABFUD020000020">
    <property type="protein sequence ID" value="KAI5064154.1"/>
    <property type="molecule type" value="Genomic_DNA"/>
</dbReference>
<comment type="caution">
    <text evidence="2">The sequence shown here is derived from an EMBL/GenBank/DDBJ whole genome shotgun (WGS) entry which is preliminary data.</text>
</comment>
<keyword evidence="3" id="KW-1185">Reference proteome</keyword>
<gene>
    <name evidence="2" type="ORF">GOP47_0020824</name>
</gene>
<dbReference type="AlphaFoldDB" id="A0A9D4UBH4"/>
<organism evidence="2 3">
    <name type="scientific">Adiantum capillus-veneris</name>
    <name type="common">Maidenhair fern</name>
    <dbReference type="NCBI Taxonomy" id="13818"/>
    <lineage>
        <taxon>Eukaryota</taxon>
        <taxon>Viridiplantae</taxon>
        <taxon>Streptophyta</taxon>
        <taxon>Embryophyta</taxon>
        <taxon>Tracheophyta</taxon>
        <taxon>Polypodiopsida</taxon>
        <taxon>Polypodiidae</taxon>
        <taxon>Polypodiales</taxon>
        <taxon>Pteridineae</taxon>
        <taxon>Pteridaceae</taxon>
        <taxon>Vittarioideae</taxon>
        <taxon>Adiantum</taxon>
    </lineage>
</organism>
<reference evidence="2" key="1">
    <citation type="submission" date="2021-01" db="EMBL/GenBank/DDBJ databases">
        <title>Adiantum capillus-veneris genome.</title>
        <authorList>
            <person name="Fang Y."/>
            <person name="Liao Q."/>
        </authorList>
    </citation>
    <scope>NUCLEOTIDE SEQUENCE</scope>
    <source>
        <strain evidence="2">H3</strain>
        <tissue evidence="2">Leaf</tissue>
    </source>
</reference>
<evidence type="ECO:0000256" key="1">
    <source>
        <dbReference type="SAM" id="MobiDB-lite"/>
    </source>
</evidence>
<protein>
    <submittedName>
        <fullName evidence="2">Uncharacterized protein</fullName>
    </submittedName>
</protein>
<feature type="region of interest" description="Disordered" evidence="1">
    <location>
        <begin position="38"/>
        <end position="73"/>
    </location>
</feature>
<accession>A0A9D4UBH4</accession>
<dbReference type="Proteomes" id="UP000886520">
    <property type="component" value="Chromosome 20"/>
</dbReference>
<evidence type="ECO:0000313" key="3">
    <source>
        <dbReference type="Proteomes" id="UP000886520"/>
    </source>
</evidence>
<sequence>MLVLKEESRLPVKAKEEKKWTTLSEKALSKEAISAITSTIDAKESSSSSSIKEQEGPSPISQPAHAGALQTPSTSSTYMMPLLSKTGRAASWASSVDAVGCFLLSPIFKQAWLLI</sequence>
<evidence type="ECO:0000313" key="2">
    <source>
        <dbReference type="EMBL" id="KAI5064154.1"/>
    </source>
</evidence>